<dbReference type="EMBL" id="LQZQ01000012">
    <property type="protein sequence ID" value="KYG77041.1"/>
    <property type="molecule type" value="Genomic_DNA"/>
</dbReference>
<keyword evidence="3" id="KW-1185">Reference proteome</keyword>
<sequence length="520" mass="59690">MILEILLITVFTVIIRLLFVLAKDNDSMAYSWIIEKERLNKYGLHRPVNSFLKASAVLPSLMQRLVAIFPMKYKVQISRLLVIVFDLMFVLSGYLLFYELQVSYTLIYDHQGLFSSAFYVALIVSSTPLLFPASSRVMSMGARTLSTLISFLFFSVLGYSMIANWYYGYAILVLLLLIAVLTSLFTVQCLTLISLVLSAVFGSIFPLLSVLIGWGVAYFIPQLGAKVVISEFMVSKWIWYYKNQKAKGITKRNSITNFLKLPLDLLNLRMKAFSTIFANNSLLIVLHSFPLLIVYFVFQMSGDIVFLKDQNWDTYLYALVISTMVVFVLTSFRKFLFLGQAERYLEFLVVPISVGVMLNILTNYPNLFPELALLVVVYNLIMVVISYLYNKRFELQDGMKETVPDTLKSLGEFLKSLDNTPLNIITIPTKFAYYLSLVSGTSLKYYFAWLSTSPYDRFCLMEDDLLNSEMPKDDFQYLCDKYHIGLIIFESAKENGYSSLQDMKTEEVFSNGQYKVYKIL</sequence>
<feature type="transmembrane region" description="Helical" evidence="1">
    <location>
        <begin position="166"/>
        <end position="185"/>
    </location>
</feature>
<name>A0A150XEB2_ROSEK</name>
<feature type="transmembrane region" description="Helical" evidence="1">
    <location>
        <begin position="223"/>
        <end position="241"/>
    </location>
</feature>
<feature type="transmembrane region" description="Helical" evidence="1">
    <location>
        <begin position="143"/>
        <end position="160"/>
    </location>
</feature>
<gene>
    <name evidence="2" type="ORF">MB14_02235</name>
</gene>
<evidence type="ECO:0000313" key="2">
    <source>
        <dbReference type="EMBL" id="KYG77041.1"/>
    </source>
</evidence>
<feature type="transmembrane region" description="Helical" evidence="1">
    <location>
        <begin position="6"/>
        <end position="22"/>
    </location>
</feature>
<feature type="transmembrane region" description="Helical" evidence="1">
    <location>
        <begin position="371"/>
        <end position="390"/>
    </location>
</feature>
<dbReference type="STRING" id="279360.MB14_02235"/>
<evidence type="ECO:0000256" key="1">
    <source>
        <dbReference type="SAM" id="Phobius"/>
    </source>
</evidence>
<protein>
    <recommendedName>
        <fullName evidence="4">Glycosyltransferase RgtA/B/C/D-like domain-containing protein</fullName>
    </recommendedName>
</protein>
<dbReference type="Proteomes" id="UP000075583">
    <property type="component" value="Unassembled WGS sequence"/>
</dbReference>
<feature type="transmembrane region" description="Helical" evidence="1">
    <location>
        <begin position="314"/>
        <end position="332"/>
    </location>
</feature>
<proteinExistence type="predicted"/>
<reference evidence="2" key="1">
    <citation type="submission" date="2016-01" db="EMBL/GenBank/DDBJ databases">
        <title>Genome sequencing of Roseivirga ehrenbergii KMM 6017.</title>
        <authorList>
            <person name="Selvaratnam C."/>
            <person name="Thevarajoo S."/>
            <person name="Goh K.M."/>
            <person name="Ee R."/>
            <person name="Chan K.-G."/>
            <person name="Chong C.S."/>
        </authorList>
    </citation>
    <scope>NUCLEOTIDE SEQUENCE [LARGE SCALE GENOMIC DNA]</scope>
    <source>
        <strain evidence="2">KMM 6017</strain>
    </source>
</reference>
<dbReference type="AlphaFoldDB" id="A0A150XEB2"/>
<feature type="transmembrane region" description="Helical" evidence="1">
    <location>
        <begin position="344"/>
        <end position="365"/>
    </location>
</feature>
<feature type="transmembrane region" description="Helical" evidence="1">
    <location>
        <begin position="80"/>
        <end position="100"/>
    </location>
</feature>
<keyword evidence="1" id="KW-1133">Transmembrane helix</keyword>
<accession>A0A150XEB2</accession>
<keyword evidence="1" id="KW-0812">Transmembrane</keyword>
<feature type="transmembrane region" description="Helical" evidence="1">
    <location>
        <begin position="192"/>
        <end position="217"/>
    </location>
</feature>
<keyword evidence="1" id="KW-0472">Membrane</keyword>
<evidence type="ECO:0008006" key="4">
    <source>
        <dbReference type="Google" id="ProtNLM"/>
    </source>
</evidence>
<organism evidence="2 3">
    <name type="scientific">Roseivirga ehrenbergii (strain DSM 102268 / JCM 13514 / KCTC 12282 / NCIMB 14502 / KMM 6017)</name>
    <dbReference type="NCBI Taxonomy" id="279360"/>
    <lineage>
        <taxon>Bacteria</taxon>
        <taxon>Pseudomonadati</taxon>
        <taxon>Bacteroidota</taxon>
        <taxon>Cytophagia</taxon>
        <taxon>Cytophagales</taxon>
        <taxon>Roseivirgaceae</taxon>
        <taxon>Roseivirga</taxon>
    </lineage>
</organism>
<feature type="transmembrane region" description="Helical" evidence="1">
    <location>
        <begin position="112"/>
        <end position="131"/>
    </location>
</feature>
<evidence type="ECO:0000313" key="3">
    <source>
        <dbReference type="Proteomes" id="UP000075583"/>
    </source>
</evidence>
<feature type="transmembrane region" description="Helical" evidence="1">
    <location>
        <begin position="276"/>
        <end position="298"/>
    </location>
</feature>
<comment type="caution">
    <text evidence="2">The sequence shown here is derived from an EMBL/GenBank/DDBJ whole genome shotgun (WGS) entry which is preliminary data.</text>
</comment>